<dbReference type="GeneID" id="26137575"/>
<sequence>MTTSAMILGNDRRMFVIEYLQKCNGKADLRDLVEYIAKKEGNTDRRHRKSVYVSLVQTHIPKMEREGIIEFKHGTIKLIQVPENVDVYMEIVNKNDVRWATVYSMLALGSAAMSYYVQSWEGFVISTVFLSMSVIQRLKEKRIIKRTG</sequence>
<dbReference type="InterPro" id="IPR055768">
    <property type="entry name" value="DUF7344"/>
</dbReference>
<feature type="domain" description="DUF7344" evidence="1">
    <location>
        <begin position="7"/>
        <end position="73"/>
    </location>
</feature>
<name>A0A0S1XEU5_THEBA</name>
<dbReference type="RefSeq" id="WP_013468263.1">
    <property type="nucleotide sequence ID" value="NZ_CP013050.1"/>
</dbReference>
<dbReference type="PATRIC" id="fig|55802.8.peg.2339"/>
<dbReference type="Proteomes" id="UP000066042">
    <property type="component" value="Chromosome"/>
</dbReference>
<dbReference type="STRING" id="55802.TBCH5v1_2360"/>
<gene>
    <name evidence="2" type="ORF">TBCH5v1_2360</name>
</gene>
<proteinExistence type="predicted"/>
<protein>
    <recommendedName>
        <fullName evidence="1">DUF7344 domain-containing protein</fullName>
    </recommendedName>
</protein>
<dbReference type="EMBL" id="CP013050">
    <property type="protein sequence ID" value="ALM76254.1"/>
    <property type="molecule type" value="Genomic_DNA"/>
</dbReference>
<dbReference type="OMA" id="QTHIPKM"/>
<dbReference type="GeneID" id="10042308"/>
<reference evidence="2 3" key="1">
    <citation type="journal article" date="2016" name="Genome Announc.">
        <title>Complete genome sequence of the hyperthermophilic and piezophilic archaeon Thermococcus barophilus Ch5, capable of growth at the expense of hydrogenogenesis from carbon monoxide and formate.</title>
        <authorList>
            <person name="Oger P."/>
            <person name="Sokolova T.G."/>
            <person name="Kozhevnikova D.A."/>
            <person name="Taranov E.A."/>
            <person name="Vannier P."/>
            <person name="Lee H.S."/>
            <person name="Kwon K.K."/>
            <person name="Kang S.G."/>
            <person name="Lee J.H."/>
            <person name="Bonch-Osmolovskaya E.A."/>
            <person name="Lebedinsky A.V."/>
        </authorList>
    </citation>
    <scope>NUCLEOTIDE SEQUENCE [LARGE SCALE GENOMIC DNA]</scope>
    <source>
        <strain evidence="3">Ch5</strain>
    </source>
</reference>
<dbReference type="AlphaFoldDB" id="A0A0S1XEU5"/>
<accession>A0A0S1XEU5</accession>
<organism evidence="2 3">
    <name type="scientific">Thermococcus barophilus</name>
    <dbReference type="NCBI Taxonomy" id="55802"/>
    <lineage>
        <taxon>Archaea</taxon>
        <taxon>Methanobacteriati</taxon>
        <taxon>Methanobacteriota</taxon>
        <taxon>Thermococci</taxon>
        <taxon>Thermococcales</taxon>
        <taxon>Thermococcaceae</taxon>
        <taxon>Thermococcus</taxon>
    </lineage>
</organism>
<evidence type="ECO:0000259" key="1">
    <source>
        <dbReference type="Pfam" id="PF24035"/>
    </source>
</evidence>
<dbReference type="Pfam" id="PF24035">
    <property type="entry name" value="DUF7344"/>
    <property type="match status" value="1"/>
</dbReference>
<evidence type="ECO:0000313" key="2">
    <source>
        <dbReference type="EMBL" id="ALM76254.1"/>
    </source>
</evidence>
<evidence type="ECO:0000313" key="3">
    <source>
        <dbReference type="Proteomes" id="UP000066042"/>
    </source>
</evidence>